<dbReference type="InterPro" id="IPR006597">
    <property type="entry name" value="Sel1-like"/>
</dbReference>
<keyword evidence="1" id="KW-0472">Membrane</keyword>
<evidence type="ECO:0000313" key="3">
    <source>
        <dbReference type="Proteomes" id="UP000197446"/>
    </source>
</evidence>
<dbReference type="Proteomes" id="UP000197446">
    <property type="component" value="Unassembled WGS sequence"/>
</dbReference>
<dbReference type="OrthoDB" id="5365194at2"/>
<dbReference type="AlphaFoldDB" id="A0A254N3X9"/>
<reference evidence="2 3" key="1">
    <citation type="journal article" date="2007" name="Int. J. Syst. Evol. Microbiol.">
        <title>Description of Pelomonas aquatica sp. nov. and Pelomonas puraquae sp. nov., isolated from industrial and haemodialysis water.</title>
        <authorList>
            <person name="Gomila M."/>
            <person name="Bowien B."/>
            <person name="Falsen E."/>
            <person name="Moore E.R."/>
            <person name="Lalucat J."/>
        </authorList>
    </citation>
    <scope>NUCLEOTIDE SEQUENCE [LARGE SCALE GENOMIC DNA]</scope>
    <source>
        <strain evidence="2 3">CCUG 52769</strain>
    </source>
</reference>
<dbReference type="Pfam" id="PF08238">
    <property type="entry name" value="Sel1"/>
    <property type="match status" value="4"/>
</dbReference>
<dbReference type="PANTHER" id="PTHR43628">
    <property type="entry name" value="ACTIVATOR OF C KINASE PROTEIN 1-RELATED"/>
    <property type="match status" value="1"/>
</dbReference>
<dbReference type="InterPro" id="IPR011990">
    <property type="entry name" value="TPR-like_helical_dom_sf"/>
</dbReference>
<evidence type="ECO:0008006" key="4">
    <source>
        <dbReference type="Google" id="ProtNLM"/>
    </source>
</evidence>
<feature type="transmembrane region" description="Helical" evidence="1">
    <location>
        <begin position="216"/>
        <end position="235"/>
    </location>
</feature>
<keyword evidence="3" id="KW-1185">Reference proteome</keyword>
<keyword evidence="1" id="KW-1133">Transmembrane helix</keyword>
<evidence type="ECO:0000313" key="2">
    <source>
        <dbReference type="EMBL" id="OWR02799.1"/>
    </source>
</evidence>
<protein>
    <recommendedName>
        <fullName evidence="4">Sel1 repeat family protein</fullName>
    </recommendedName>
</protein>
<evidence type="ECO:0000256" key="1">
    <source>
        <dbReference type="SAM" id="Phobius"/>
    </source>
</evidence>
<organism evidence="2 3">
    <name type="scientific">Roseateles puraquae</name>
    <dbReference type="NCBI Taxonomy" id="431059"/>
    <lineage>
        <taxon>Bacteria</taxon>
        <taxon>Pseudomonadati</taxon>
        <taxon>Pseudomonadota</taxon>
        <taxon>Betaproteobacteria</taxon>
        <taxon>Burkholderiales</taxon>
        <taxon>Sphaerotilaceae</taxon>
        <taxon>Roseateles</taxon>
    </lineage>
</organism>
<gene>
    <name evidence="2" type="ORF">CDO81_18425</name>
</gene>
<dbReference type="InterPro" id="IPR052945">
    <property type="entry name" value="Mitotic_Regulator"/>
</dbReference>
<keyword evidence="1" id="KW-0812">Transmembrane</keyword>
<comment type="caution">
    <text evidence="2">The sequence shown here is derived from an EMBL/GenBank/DDBJ whole genome shotgun (WGS) entry which is preliminary data.</text>
</comment>
<name>A0A254N3X9_9BURK</name>
<accession>A0A254N3X9</accession>
<proteinExistence type="predicted"/>
<dbReference type="Gene3D" id="1.25.40.10">
    <property type="entry name" value="Tetratricopeptide repeat domain"/>
    <property type="match status" value="1"/>
</dbReference>
<sequence>MRPDDLEPQRLDPLSEGLLHFNAREPDHEQAVYWFMQAADAGDNEGRALLAFCRLEGLGLPRDVTQARAELEVAAAQGSLLAQFHLGRALVSGWGGEPDAARGVALYQAAAARGHADATFNLASCLDAGWGCQPDRLAAKALFLRARLLGSPLKAPGLRVQQRELGPVRELARQLADGSALAHILDTRQQDIARRLELRHEPARKAMLMRQQRQRLLSRMGGLAALASAVFAAVFQHRGSRGFAPDSGPTSIA</sequence>
<dbReference type="EMBL" id="NISI01000007">
    <property type="protein sequence ID" value="OWR02799.1"/>
    <property type="molecule type" value="Genomic_DNA"/>
</dbReference>
<dbReference type="PANTHER" id="PTHR43628:SF1">
    <property type="entry name" value="CHITIN SYNTHASE REGULATORY FACTOR 2-RELATED"/>
    <property type="match status" value="1"/>
</dbReference>
<dbReference type="SMART" id="SM00671">
    <property type="entry name" value="SEL1"/>
    <property type="match status" value="4"/>
</dbReference>
<dbReference type="RefSeq" id="WP_088484687.1">
    <property type="nucleotide sequence ID" value="NZ_NISI01000007.1"/>
</dbReference>
<dbReference type="SUPFAM" id="SSF81901">
    <property type="entry name" value="HCP-like"/>
    <property type="match status" value="1"/>
</dbReference>